<dbReference type="InterPro" id="IPR050792">
    <property type="entry name" value="ADP-ribosylglycohydrolase"/>
</dbReference>
<dbReference type="PANTHER" id="PTHR16222:SF24">
    <property type="entry name" value="ADP-RIBOSYLHYDROLASE ARH3"/>
    <property type="match status" value="1"/>
</dbReference>
<dbReference type="Pfam" id="PF03747">
    <property type="entry name" value="ADP_ribosyl_GH"/>
    <property type="match status" value="1"/>
</dbReference>
<name>A0A1I1RM26_9FLAO</name>
<comment type="similarity">
    <text evidence="1">Belongs to the ADP-ribosylglycohydrolase family.</text>
</comment>
<dbReference type="EMBL" id="FOMH01000007">
    <property type="protein sequence ID" value="SFD35391.1"/>
    <property type="molecule type" value="Genomic_DNA"/>
</dbReference>
<keyword evidence="3" id="KW-0460">Magnesium</keyword>
<feature type="binding site" evidence="3">
    <location>
        <position position="52"/>
    </location>
    <ligand>
        <name>Mg(2+)</name>
        <dbReference type="ChEBI" id="CHEBI:18420"/>
        <label>1</label>
    </ligand>
</feature>
<evidence type="ECO:0000256" key="3">
    <source>
        <dbReference type="PIRSR" id="PIRSR605502-1"/>
    </source>
</evidence>
<dbReference type="PANTHER" id="PTHR16222">
    <property type="entry name" value="ADP-RIBOSYLGLYCOHYDROLASE"/>
    <property type="match status" value="1"/>
</dbReference>
<keyword evidence="2 4" id="KW-0378">Hydrolase</keyword>
<dbReference type="GO" id="GO:0016787">
    <property type="term" value="F:hydrolase activity"/>
    <property type="evidence" value="ECO:0007669"/>
    <property type="project" value="UniProtKB-KW"/>
</dbReference>
<organism evidence="4 5">
    <name type="scientific">Flavobacterium phragmitis</name>
    <dbReference type="NCBI Taxonomy" id="739143"/>
    <lineage>
        <taxon>Bacteria</taxon>
        <taxon>Pseudomonadati</taxon>
        <taxon>Bacteroidota</taxon>
        <taxon>Flavobacteriia</taxon>
        <taxon>Flavobacteriales</taxon>
        <taxon>Flavobacteriaceae</taxon>
        <taxon>Flavobacterium</taxon>
    </lineage>
</organism>
<comment type="cofactor">
    <cofactor evidence="3">
        <name>Mg(2+)</name>
        <dbReference type="ChEBI" id="CHEBI:18420"/>
    </cofactor>
    <text evidence="3">Binds 2 magnesium ions per subunit.</text>
</comment>
<protein>
    <submittedName>
        <fullName evidence="4">ADP-ribosylglycohydrolase</fullName>
    </submittedName>
</protein>
<feature type="binding site" evidence="3">
    <location>
        <position position="54"/>
    </location>
    <ligand>
        <name>Mg(2+)</name>
        <dbReference type="ChEBI" id="CHEBI:18420"/>
        <label>1</label>
    </ligand>
</feature>
<feature type="binding site" evidence="3">
    <location>
        <position position="274"/>
    </location>
    <ligand>
        <name>Mg(2+)</name>
        <dbReference type="ChEBI" id="CHEBI:18420"/>
        <label>1</label>
    </ligand>
</feature>
<keyword evidence="3" id="KW-0479">Metal-binding</keyword>
<feature type="binding site" evidence="3">
    <location>
        <position position="275"/>
    </location>
    <ligand>
        <name>Mg(2+)</name>
        <dbReference type="ChEBI" id="CHEBI:18420"/>
        <label>1</label>
    </ligand>
</feature>
<feature type="binding site" evidence="3">
    <location>
        <position position="272"/>
    </location>
    <ligand>
        <name>Mg(2+)</name>
        <dbReference type="ChEBI" id="CHEBI:18420"/>
        <label>1</label>
    </ligand>
</feature>
<gene>
    <name evidence="4" type="ORF">SAMN05216297_10757</name>
</gene>
<dbReference type="RefSeq" id="WP_091494371.1">
    <property type="nucleotide sequence ID" value="NZ_FOMH01000007.1"/>
</dbReference>
<evidence type="ECO:0000313" key="4">
    <source>
        <dbReference type="EMBL" id="SFD35391.1"/>
    </source>
</evidence>
<sequence>MKNKIESGLFGVAVGDALGVPYEFLSRHQMKESPAVDMIGYGTHNQPKGTWSDDSSLTFCLAETLAEGYDLQKLANRFVNWKEQNYWTPHGEVFDIGIATSIAIHELHCGKDPVLAGGDTEDSNGNGSLMRILPLLFYIKDMPIKERFQRVKEVSSLTHRHIRSVMACFIYLEYALQLYNGKNKDEALKQMQEIVKSFFENAEIPQSEIDRFHRILSIKVGEYDVQDLQFLSEAEIFSSGYVLNTLEAAIWCILLEDNYKDTVLKAVNLGSDTDTTAAVAGGLAGIYYGIDNIPEKWIDNLVRSNDIKDLADRLSKKLMGNE</sequence>
<dbReference type="STRING" id="739143.SAMN05216297_10757"/>
<evidence type="ECO:0000256" key="2">
    <source>
        <dbReference type="ARBA" id="ARBA00022801"/>
    </source>
</evidence>
<feature type="binding site" evidence="3">
    <location>
        <position position="53"/>
    </location>
    <ligand>
        <name>Mg(2+)</name>
        <dbReference type="ChEBI" id="CHEBI:18420"/>
        <label>1</label>
    </ligand>
</feature>
<dbReference type="InterPro" id="IPR005502">
    <property type="entry name" value="Ribosyl_crysJ1"/>
</dbReference>
<reference evidence="5" key="1">
    <citation type="submission" date="2016-10" db="EMBL/GenBank/DDBJ databases">
        <authorList>
            <person name="Varghese N."/>
            <person name="Submissions S."/>
        </authorList>
    </citation>
    <scope>NUCLEOTIDE SEQUENCE [LARGE SCALE GENOMIC DNA]</scope>
    <source>
        <strain evidence="5">CGMCC 1.10370</strain>
    </source>
</reference>
<keyword evidence="5" id="KW-1185">Reference proteome</keyword>
<accession>A0A1I1RM26</accession>
<proteinExistence type="inferred from homology"/>
<dbReference type="SUPFAM" id="SSF101478">
    <property type="entry name" value="ADP-ribosylglycohydrolase"/>
    <property type="match status" value="1"/>
</dbReference>
<dbReference type="OrthoDB" id="9798107at2"/>
<evidence type="ECO:0000313" key="5">
    <source>
        <dbReference type="Proteomes" id="UP000199672"/>
    </source>
</evidence>
<dbReference type="GO" id="GO:0046872">
    <property type="term" value="F:metal ion binding"/>
    <property type="evidence" value="ECO:0007669"/>
    <property type="project" value="UniProtKB-KW"/>
</dbReference>
<dbReference type="Gene3D" id="1.10.4080.10">
    <property type="entry name" value="ADP-ribosylation/Crystallin J1"/>
    <property type="match status" value="1"/>
</dbReference>
<evidence type="ECO:0000256" key="1">
    <source>
        <dbReference type="ARBA" id="ARBA00010702"/>
    </source>
</evidence>
<dbReference type="Proteomes" id="UP000199672">
    <property type="component" value="Unassembled WGS sequence"/>
</dbReference>
<dbReference type="InterPro" id="IPR036705">
    <property type="entry name" value="Ribosyl_crysJ1_sf"/>
</dbReference>
<dbReference type="AlphaFoldDB" id="A0A1I1RM26"/>